<name>A0A6C0J311_9ZZZZ</name>
<proteinExistence type="predicted"/>
<sequence>MQGLANLGATCAVNSLIQIITREPILRDYILSDTLKNINDDTLLGNLREIIDLMYNKNVSLSPNKFIENLYKHLTIFERGEQIDIGELWIFLFDKIQDEINTSDKCYKKLSNINHTNEIDISDGIICNNKKDFKNILTGDRIRNKYDYVMRKFNNNKISMWTEMLQGFYLNIIKCNECNNSLYNFEPFTSIQLDIIDTDSSITSMIKNFLKEETRCDGWKCDKCNNNTEYTKTIKIWKLPNILFLIVKRFKDVNIKNNSKIFINKKLCFKSGSVLEDTTIDKNYSISSLGLHYGILNGGHYCSLCKSDNKILLYDDLNIKEISEETFENNLSANRDAYMIVYSSQ</sequence>
<dbReference type="GO" id="GO:0005829">
    <property type="term" value="C:cytosol"/>
    <property type="evidence" value="ECO:0007669"/>
    <property type="project" value="TreeGrafter"/>
</dbReference>
<accession>A0A6C0J311</accession>
<dbReference type="InterPro" id="IPR038765">
    <property type="entry name" value="Papain-like_cys_pep_sf"/>
</dbReference>
<evidence type="ECO:0000313" key="2">
    <source>
        <dbReference type="EMBL" id="QHT99055.1"/>
    </source>
</evidence>
<dbReference type="EMBL" id="MN740300">
    <property type="protein sequence ID" value="QHT99055.1"/>
    <property type="molecule type" value="Genomic_DNA"/>
</dbReference>
<dbReference type="GO" id="GO:0016579">
    <property type="term" value="P:protein deubiquitination"/>
    <property type="evidence" value="ECO:0007669"/>
    <property type="project" value="InterPro"/>
</dbReference>
<dbReference type="Pfam" id="PF00443">
    <property type="entry name" value="UCH"/>
    <property type="match status" value="1"/>
</dbReference>
<dbReference type="AlphaFoldDB" id="A0A6C0J311"/>
<evidence type="ECO:0000259" key="1">
    <source>
        <dbReference type="PROSITE" id="PS50235"/>
    </source>
</evidence>
<dbReference type="PROSITE" id="PS50235">
    <property type="entry name" value="USP_3"/>
    <property type="match status" value="1"/>
</dbReference>
<organism evidence="2">
    <name type="scientific">viral metagenome</name>
    <dbReference type="NCBI Taxonomy" id="1070528"/>
    <lineage>
        <taxon>unclassified sequences</taxon>
        <taxon>metagenomes</taxon>
        <taxon>organismal metagenomes</taxon>
    </lineage>
</organism>
<feature type="domain" description="USP" evidence="1">
    <location>
        <begin position="2"/>
        <end position="345"/>
    </location>
</feature>
<dbReference type="GO" id="GO:0005634">
    <property type="term" value="C:nucleus"/>
    <property type="evidence" value="ECO:0007669"/>
    <property type="project" value="TreeGrafter"/>
</dbReference>
<dbReference type="Gene3D" id="3.90.70.10">
    <property type="entry name" value="Cysteine proteinases"/>
    <property type="match status" value="1"/>
</dbReference>
<dbReference type="InterPro" id="IPR050164">
    <property type="entry name" value="Peptidase_C19"/>
</dbReference>
<protein>
    <recommendedName>
        <fullName evidence="1">USP domain-containing protein</fullName>
    </recommendedName>
</protein>
<dbReference type="SUPFAM" id="SSF54001">
    <property type="entry name" value="Cysteine proteinases"/>
    <property type="match status" value="1"/>
</dbReference>
<dbReference type="GO" id="GO:0004843">
    <property type="term" value="F:cysteine-type deubiquitinase activity"/>
    <property type="evidence" value="ECO:0007669"/>
    <property type="project" value="InterPro"/>
</dbReference>
<dbReference type="PANTHER" id="PTHR24006">
    <property type="entry name" value="UBIQUITIN CARBOXYL-TERMINAL HYDROLASE"/>
    <property type="match status" value="1"/>
</dbReference>
<dbReference type="InterPro" id="IPR028889">
    <property type="entry name" value="USP"/>
</dbReference>
<dbReference type="CDD" id="cd02257">
    <property type="entry name" value="Peptidase_C19"/>
    <property type="match status" value="1"/>
</dbReference>
<reference evidence="2" key="1">
    <citation type="journal article" date="2020" name="Nature">
        <title>Giant virus diversity and host interactions through global metagenomics.</title>
        <authorList>
            <person name="Schulz F."/>
            <person name="Roux S."/>
            <person name="Paez-Espino D."/>
            <person name="Jungbluth S."/>
            <person name="Walsh D.A."/>
            <person name="Denef V.J."/>
            <person name="McMahon K.D."/>
            <person name="Konstantinidis K.T."/>
            <person name="Eloe-Fadrosh E.A."/>
            <person name="Kyrpides N.C."/>
            <person name="Woyke T."/>
        </authorList>
    </citation>
    <scope>NUCLEOTIDE SEQUENCE</scope>
    <source>
        <strain evidence="2">GVMAG-M-3300025695-21</strain>
    </source>
</reference>
<dbReference type="InterPro" id="IPR001394">
    <property type="entry name" value="Peptidase_C19_UCH"/>
</dbReference>